<dbReference type="Proteomes" id="UP000198285">
    <property type="component" value="Chromosome"/>
</dbReference>
<dbReference type="AlphaFoldDB" id="A0ABC8CFL4"/>
<name>A0ABC8CFL4_9PROT</name>
<proteinExistence type="predicted"/>
<evidence type="ECO:0000313" key="1">
    <source>
        <dbReference type="EMBL" id="ASL40398.1"/>
    </source>
</evidence>
<accession>A0ABC8CFL4</accession>
<reference evidence="1 2" key="1">
    <citation type="submission" date="2017-05" db="EMBL/GenBank/DDBJ databases">
        <title>The gut commensal microbiome of Drosophila is modified by the endosymbiont Wolbachia.</title>
        <authorList>
            <person name="Simhadri R.K."/>
            <person name="Guo R."/>
            <person name="Fast E.M."/>
            <person name="Schultz M.J."/>
            <person name="Vaisman N."/>
            <person name="Slatko B."/>
            <person name="Frydman H.M."/>
        </authorList>
    </citation>
    <scope>NUCLEOTIDE SEQUENCE [LARGE SCALE GENOMIC DNA]</scope>
    <source>
        <strain evidence="2">dm</strain>
    </source>
</reference>
<dbReference type="EMBL" id="CP022374">
    <property type="protein sequence ID" value="ASL40398.1"/>
    <property type="molecule type" value="Genomic_DNA"/>
</dbReference>
<gene>
    <name evidence="1" type="ORF">CBI36_08070</name>
</gene>
<protein>
    <submittedName>
        <fullName evidence="1">Uncharacterized protein</fullName>
    </submittedName>
</protein>
<sequence length="67" mass="7543">MAFYQCIRSEILNPLLSETTLGPKKPIATRAMTDFANAKLQVGPNIKCEWEYQGTLVNNNEHNTIFG</sequence>
<evidence type="ECO:0000313" key="2">
    <source>
        <dbReference type="Proteomes" id="UP000198285"/>
    </source>
</evidence>
<organism evidence="1 2">
    <name type="scientific">Acetobacter oryzifermentans</name>
    <dbReference type="NCBI Taxonomy" id="1633874"/>
    <lineage>
        <taxon>Bacteria</taxon>
        <taxon>Pseudomonadati</taxon>
        <taxon>Pseudomonadota</taxon>
        <taxon>Alphaproteobacteria</taxon>
        <taxon>Acetobacterales</taxon>
        <taxon>Acetobacteraceae</taxon>
        <taxon>Acetobacter</taxon>
    </lineage>
</organism>